<keyword evidence="7 11" id="KW-0256">Endoplasmic reticulum</keyword>
<feature type="transmembrane region" description="Helical" evidence="11">
    <location>
        <begin position="31"/>
        <end position="51"/>
    </location>
</feature>
<dbReference type="EMBL" id="KB932817">
    <property type="protein sequence ID" value="EOO03605.1"/>
    <property type="molecule type" value="Genomic_DNA"/>
</dbReference>
<keyword evidence="6 11" id="KW-0812">Transmembrane</keyword>
<dbReference type="OrthoDB" id="17098at2759"/>
<sequence length="300" mass="33249">MIDPYGPAGYYAFAITFGFLAFAIVGAWSLIFFSLAINLAGYIVLGTFVVYRHFQVKNKHLSSRGREYIRASEEWPGPDITKLPAAYFLYVLGSGGHSTEMALMIKHKYRGNTNMHRRYIMGAGDVFSWELERGLEAIIHDAYIMDTAGTYDSLSVTRARSVGQSYVTSVFTSLLCAFEVLVALTAVPEARPKKKYGNAFRCPHVVLTNGPGTGFIVCLVAHVLKMFYLVPQNRLKLVYIESWARVENLSLTGKLFHYTGIADLFLVQSDELAKKFGKPNIGLVAVRGPPAGLNHAQMDG</sequence>
<dbReference type="InterPro" id="IPR013969">
    <property type="entry name" value="Oligosacch_biosynth_Alg14"/>
</dbReference>
<evidence type="ECO:0000256" key="1">
    <source>
        <dbReference type="ARBA" id="ARBA00004389"/>
    </source>
</evidence>
<evidence type="ECO:0000256" key="10">
    <source>
        <dbReference type="ARBA" id="ARBA00032062"/>
    </source>
</evidence>
<dbReference type="RefSeq" id="XP_007911660.1">
    <property type="nucleotide sequence ID" value="XM_007913469.1"/>
</dbReference>
<dbReference type="GO" id="GO:0004577">
    <property type="term" value="F:N-acetylglucosaminyldiphosphodolichol N-acetylglucosaminyltransferase activity"/>
    <property type="evidence" value="ECO:0007669"/>
    <property type="project" value="TreeGrafter"/>
</dbReference>
<organism evidence="12 13">
    <name type="scientific">Phaeoacremonium minimum (strain UCR-PA7)</name>
    <name type="common">Esca disease fungus</name>
    <name type="synonym">Togninia minima</name>
    <dbReference type="NCBI Taxonomy" id="1286976"/>
    <lineage>
        <taxon>Eukaryota</taxon>
        <taxon>Fungi</taxon>
        <taxon>Dikarya</taxon>
        <taxon>Ascomycota</taxon>
        <taxon>Pezizomycotina</taxon>
        <taxon>Sordariomycetes</taxon>
        <taxon>Sordariomycetidae</taxon>
        <taxon>Togniniales</taxon>
        <taxon>Togniniaceae</taxon>
        <taxon>Phaeoacremonium</taxon>
    </lineage>
</organism>
<evidence type="ECO:0000256" key="5">
    <source>
        <dbReference type="ARBA" id="ARBA00017467"/>
    </source>
</evidence>
<feature type="transmembrane region" description="Helical" evidence="11">
    <location>
        <begin position="166"/>
        <end position="187"/>
    </location>
</feature>
<dbReference type="GO" id="GO:0043541">
    <property type="term" value="C:UDP-N-acetylglucosamine transferase complex"/>
    <property type="evidence" value="ECO:0007669"/>
    <property type="project" value="TreeGrafter"/>
</dbReference>
<dbReference type="eggNOG" id="KOG3339">
    <property type="taxonomic scope" value="Eukaryota"/>
</dbReference>
<reference evidence="13" key="1">
    <citation type="journal article" date="2013" name="Genome Announc.">
        <title>Draft genome sequence of the ascomycete Phaeoacremonium aleophilum strain UCR-PA7, a causal agent of the esca disease complex in grapevines.</title>
        <authorList>
            <person name="Blanco-Ulate B."/>
            <person name="Rolshausen P."/>
            <person name="Cantu D."/>
        </authorList>
    </citation>
    <scope>NUCLEOTIDE SEQUENCE [LARGE SCALE GENOMIC DNA]</scope>
    <source>
        <strain evidence="13">UCR-PA7</strain>
    </source>
</reference>
<evidence type="ECO:0000313" key="13">
    <source>
        <dbReference type="Proteomes" id="UP000014074"/>
    </source>
</evidence>
<comment type="subcellular location">
    <subcellularLocation>
        <location evidence="1 11">Endoplasmic reticulum membrane</location>
        <topology evidence="1 11">Single-pass membrane protein</topology>
    </subcellularLocation>
    <subcellularLocation>
        <location evidence="2">Nucleus membrane</location>
        <topology evidence="2">Single-pass membrane protein</topology>
    </subcellularLocation>
</comment>
<dbReference type="KEGG" id="tmn:UCRPA7_878"/>
<dbReference type="PANTHER" id="PTHR12154">
    <property type="entry name" value="GLYCOSYL TRANSFERASE-RELATED"/>
    <property type="match status" value="1"/>
</dbReference>
<evidence type="ECO:0000256" key="4">
    <source>
        <dbReference type="ARBA" id="ARBA00011335"/>
    </source>
</evidence>
<evidence type="ECO:0000256" key="8">
    <source>
        <dbReference type="ARBA" id="ARBA00022989"/>
    </source>
</evidence>
<comment type="subunit">
    <text evidence="4 11">Heterodimer with ALG13 to form a functional enzyme.</text>
</comment>
<evidence type="ECO:0000256" key="11">
    <source>
        <dbReference type="RuleBase" id="RU362127"/>
    </source>
</evidence>
<feature type="transmembrane region" description="Helical" evidence="11">
    <location>
        <begin position="207"/>
        <end position="230"/>
    </location>
</feature>
<keyword evidence="12" id="KW-0808">Transferase</keyword>
<dbReference type="GO" id="GO:0006488">
    <property type="term" value="P:dolichol-linked oligosaccharide biosynthetic process"/>
    <property type="evidence" value="ECO:0007669"/>
    <property type="project" value="InterPro"/>
</dbReference>
<dbReference type="HOGENOM" id="CLU_064541_1_0_1"/>
<feature type="transmembrane region" description="Helical" evidence="11">
    <location>
        <begin position="7"/>
        <end position="25"/>
    </location>
</feature>
<name>R8BW97_PHAM7</name>
<dbReference type="Pfam" id="PF08660">
    <property type="entry name" value="Alg14"/>
    <property type="match status" value="1"/>
</dbReference>
<protein>
    <recommendedName>
        <fullName evidence="5 11">UDP-N-acetylglucosamine transferase subunit ALG14</fullName>
    </recommendedName>
    <alternativeName>
        <fullName evidence="10 11">Asparagine-linked glycosylation protein 14</fullName>
    </alternativeName>
</protein>
<gene>
    <name evidence="11" type="primary">ALG14</name>
    <name evidence="12" type="ORF">UCRPA7_878</name>
</gene>
<keyword evidence="8 11" id="KW-1133">Transmembrane helix</keyword>
<dbReference type="Proteomes" id="UP000014074">
    <property type="component" value="Unassembled WGS sequence"/>
</dbReference>
<dbReference type="AlphaFoldDB" id="R8BW97"/>
<dbReference type="GO" id="GO:0031965">
    <property type="term" value="C:nuclear membrane"/>
    <property type="evidence" value="ECO:0007669"/>
    <property type="project" value="UniProtKB-SubCell"/>
</dbReference>
<dbReference type="PANTHER" id="PTHR12154:SF4">
    <property type="entry name" value="UDP-N-ACETYLGLUCOSAMINE TRANSFERASE SUBUNIT ALG14 HOMOLOG"/>
    <property type="match status" value="1"/>
</dbReference>
<comment type="function">
    <text evidence="11">Involved in protein N-glycosylation. Essential for the second step of the dolichol-linked oligosaccharide pathway. Anchors the catalytic subunit ALG13 to the ER.</text>
</comment>
<evidence type="ECO:0000256" key="9">
    <source>
        <dbReference type="ARBA" id="ARBA00023136"/>
    </source>
</evidence>
<comment type="caution">
    <text evidence="11">Lacks conserved residue(s) required for the propagation of feature annotation.</text>
</comment>
<evidence type="ECO:0000313" key="12">
    <source>
        <dbReference type="EMBL" id="EOO03605.1"/>
    </source>
</evidence>
<keyword evidence="9 11" id="KW-0472">Membrane</keyword>
<evidence type="ECO:0000256" key="7">
    <source>
        <dbReference type="ARBA" id="ARBA00022824"/>
    </source>
</evidence>
<proteinExistence type="inferred from homology"/>
<evidence type="ECO:0000256" key="2">
    <source>
        <dbReference type="ARBA" id="ARBA00004590"/>
    </source>
</evidence>
<evidence type="ECO:0000256" key="6">
    <source>
        <dbReference type="ARBA" id="ARBA00022692"/>
    </source>
</evidence>
<comment type="similarity">
    <text evidence="3 11">Belongs to the ALG14 family.</text>
</comment>
<evidence type="ECO:0000256" key="3">
    <source>
        <dbReference type="ARBA" id="ARBA00009731"/>
    </source>
</evidence>
<keyword evidence="13" id="KW-1185">Reference proteome</keyword>
<accession>R8BW97</accession>
<dbReference type="GeneID" id="19329664"/>